<dbReference type="EMBL" id="JACIDS010000002">
    <property type="protein sequence ID" value="MBB3930454.1"/>
    <property type="molecule type" value="Genomic_DNA"/>
</dbReference>
<comment type="pathway">
    <text evidence="3 11">Cofactor biosynthesis; thiamine diphosphate biosynthesis; 4-methyl-5-(2-phosphoethyl)-thiazole from 5-(2-hydroxyethyl)-4-methylthiazole: step 1/1.</text>
</comment>
<comment type="similarity">
    <text evidence="11">Belongs to the Thz kinase family.</text>
</comment>
<dbReference type="NCBIfam" id="NF006830">
    <property type="entry name" value="PRK09355.1"/>
    <property type="match status" value="1"/>
</dbReference>
<name>A0A840AMF3_9HYPH</name>
<comment type="function">
    <text evidence="11">Catalyzes the phosphorylation of the hydroxyl group of 4-methyl-5-beta-hydroxyethylthiazole (THZ).</text>
</comment>
<dbReference type="NCBIfam" id="TIGR00694">
    <property type="entry name" value="thiM"/>
    <property type="match status" value="1"/>
</dbReference>
<dbReference type="EC" id="2.7.1.50" evidence="11"/>
<dbReference type="CDD" id="cd01170">
    <property type="entry name" value="THZ_kinase"/>
    <property type="match status" value="1"/>
</dbReference>
<keyword evidence="8 11" id="KW-0067">ATP-binding</keyword>
<gene>
    <name evidence="11" type="primary">thiM</name>
    <name evidence="12" type="ORF">GGR25_001493</name>
</gene>
<dbReference type="Gene3D" id="3.40.1190.20">
    <property type="match status" value="1"/>
</dbReference>
<keyword evidence="6 11" id="KW-0547">Nucleotide-binding</keyword>
<evidence type="ECO:0000256" key="10">
    <source>
        <dbReference type="ARBA" id="ARBA00022977"/>
    </source>
</evidence>
<dbReference type="GO" id="GO:0000287">
    <property type="term" value="F:magnesium ion binding"/>
    <property type="evidence" value="ECO:0007669"/>
    <property type="project" value="UniProtKB-UniRule"/>
</dbReference>
<dbReference type="InterPro" id="IPR029056">
    <property type="entry name" value="Ribokinase-like"/>
</dbReference>
<evidence type="ECO:0000256" key="6">
    <source>
        <dbReference type="ARBA" id="ARBA00022741"/>
    </source>
</evidence>
<evidence type="ECO:0000256" key="3">
    <source>
        <dbReference type="ARBA" id="ARBA00004868"/>
    </source>
</evidence>
<sequence length="278" mass="27634">MSQKAEETLSLDAAFAALVALRATRPLVQNITNYVAMTISANVLLALGASPAMVHAPEESAEFAAISNALVVNIGTLSPPWVEGMRRAIGKMRELGKPWVLDPVGCGATAYRTGIAVELAALGPAVIRGNASEIMSLAGASGAGGKGVDSTDSSDAALDAARALARDTGAVVAVTGETDYVTDGTTLVAITGGHALMPLSTALGCALSATVGAFASVRPPLEATVAAMAVYGAAGAEAGARLTGPGHLPAELLDALHGIDAAAIARNASIRVLAGEAV</sequence>
<reference evidence="12 13" key="1">
    <citation type="submission" date="2020-08" db="EMBL/GenBank/DDBJ databases">
        <title>Genomic Encyclopedia of Type Strains, Phase IV (KMG-IV): sequencing the most valuable type-strain genomes for metagenomic binning, comparative biology and taxonomic classification.</title>
        <authorList>
            <person name="Goeker M."/>
        </authorList>
    </citation>
    <scope>NUCLEOTIDE SEQUENCE [LARGE SCALE GENOMIC DNA]</scope>
    <source>
        <strain evidence="12 13">DSM 25966</strain>
    </source>
</reference>
<dbReference type="InterPro" id="IPR000417">
    <property type="entry name" value="Hyethyz_kinase"/>
</dbReference>
<feature type="binding site" evidence="11">
    <location>
        <position position="128"/>
    </location>
    <ligand>
        <name>ATP</name>
        <dbReference type="ChEBI" id="CHEBI:30616"/>
    </ligand>
</feature>
<keyword evidence="5 11" id="KW-0479">Metal-binding</keyword>
<dbReference type="Proteomes" id="UP000553963">
    <property type="component" value="Unassembled WGS sequence"/>
</dbReference>
<keyword evidence="7 11" id="KW-0418">Kinase</keyword>
<evidence type="ECO:0000256" key="8">
    <source>
        <dbReference type="ARBA" id="ARBA00022840"/>
    </source>
</evidence>
<feature type="binding site" evidence="11">
    <location>
        <position position="175"/>
    </location>
    <ligand>
        <name>ATP</name>
        <dbReference type="ChEBI" id="CHEBI:30616"/>
    </ligand>
</feature>
<feature type="binding site" evidence="11">
    <location>
        <position position="202"/>
    </location>
    <ligand>
        <name>substrate</name>
    </ligand>
</feature>
<organism evidence="12 13">
    <name type="scientific">Kaistia hirudinis</name>
    <dbReference type="NCBI Taxonomy" id="1293440"/>
    <lineage>
        <taxon>Bacteria</taxon>
        <taxon>Pseudomonadati</taxon>
        <taxon>Pseudomonadota</taxon>
        <taxon>Alphaproteobacteria</taxon>
        <taxon>Hyphomicrobiales</taxon>
        <taxon>Kaistiaceae</taxon>
        <taxon>Kaistia</taxon>
    </lineage>
</organism>
<dbReference type="RefSeq" id="WP_183398110.1">
    <property type="nucleotide sequence ID" value="NZ_JACIDS010000002.1"/>
</dbReference>
<evidence type="ECO:0000256" key="11">
    <source>
        <dbReference type="HAMAP-Rule" id="MF_00228"/>
    </source>
</evidence>
<dbReference type="Pfam" id="PF02110">
    <property type="entry name" value="HK"/>
    <property type="match status" value="1"/>
</dbReference>
<keyword evidence="10 11" id="KW-0784">Thiamine biosynthesis</keyword>
<dbReference type="UniPathway" id="UPA00060">
    <property type="reaction ID" value="UER00139"/>
</dbReference>
<proteinExistence type="inferred from homology"/>
<evidence type="ECO:0000256" key="4">
    <source>
        <dbReference type="ARBA" id="ARBA00022679"/>
    </source>
</evidence>
<comment type="catalytic activity">
    <reaction evidence="1 11">
        <text>5-(2-hydroxyethyl)-4-methylthiazole + ATP = 4-methyl-5-(2-phosphooxyethyl)-thiazole + ADP + H(+)</text>
        <dbReference type="Rhea" id="RHEA:24212"/>
        <dbReference type="ChEBI" id="CHEBI:15378"/>
        <dbReference type="ChEBI" id="CHEBI:17957"/>
        <dbReference type="ChEBI" id="CHEBI:30616"/>
        <dbReference type="ChEBI" id="CHEBI:58296"/>
        <dbReference type="ChEBI" id="CHEBI:456216"/>
        <dbReference type="EC" id="2.7.1.50"/>
    </reaction>
</comment>
<dbReference type="GO" id="GO:0009229">
    <property type="term" value="P:thiamine diphosphate biosynthetic process"/>
    <property type="evidence" value="ECO:0007669"/>
    <property type="project" value="UniProtKB-UniRule"/>
</dbReference>
<dbReference type="PRINTS" id="PR01099">
    <property type="entry name" value="HYETHTZKNASE"/>
</dbReference>
<evidence type="ECO:0000256" key="9">
    <source>
        <dbReference type="ARBA" id="ARBA00022842"/>
    </source>
</evidence>
<evidence type="ECO:0000256" key="5">
    <source>
        <dbReference type="ARBA" id="ARBA00022723"/>
    </source>
</evidence>
<feature type="binding site" evidence="11">
    <location>
        <position position="53"/>
    </location>
    <ligand>
        <name>substrate</name>
    </ligand>
</feature>
<evidence type="ECO:0000256" key="7">
    <source>
        <dbReference type="ARBA" id="ARBA00022777"/>
    </source>
</evidence>
<dbReference type="GO" id="GO:0004417">
    <property type="term" value="F:hydroxyethylthiazole kinase activity"/>
    <property type="evidence" value="ECO:0007669"/>
    <property type="project" value="UniProtKB-UniRule"/>
</dbReference>
<accession>A0A840AMF3</accession>
<dbReference type="PIRSF" id="PIRSF000513">
    <property type="entry name" value="Thz_kinase"/>
    <property type="match status" value="1"/>
</dbReference>
<keyword evidence="13" id="KW-1185">Reference proteome</keyword>
<dbReference type="AlphaFoldDB" id="A0A840AMF3"/>
<keyword evidence="9 11" id="KW-0460">Magnesium</keyword>
<evidence type="ECO:0000256" key="1">
    <source>
        <dbReference type="ARBA" id="ARBA00001771"/>
    </source>
</evidence>
<comment type="caution">
    <text evidence="12">The sequence shown here is derived from an EMBL/GenBank/DDBJ whole genome shotgun (WGS) entry which is preliminary data.</text>
</comment>
<evidence type="ECO:0000313" key="13">
    <source>
        <dbReference type="Proteomes" id="UP000553963"/>
    </source>
</evidence>
<evidence type="ECO:0000256" key="2">
    <source>
        <dbReference type="ARBA" id="ARBA00001946"/>
    </source>
</evidence>
<keyword evidence="4 11" id="KW-0808">Transferase</keyword>
<dbReference type="GO" id="GO:0005524">
    <property type="term" value="F:ATP binding"/>
    <property type="evidence" value="ECO:0007669"/>
    <property type="project" value="UniProtKB-UniRule"/>
</dbReference>
<dbReference type="GO" id="GO:0009228">
    <property type="term" value="P:thiamine biosynthetic process"/>
    <property type="evidence" value="ECO:0007669"/>
    <property type="project" value="UniProtKB-KW"/>
</dbReference>
<protein>
    <recommendedName>
        <fullName evidence="11">Hydroxyethylthiazole kinase</fullName>
        <ecNumber evidence="11">2.7.1.50</ecNumber>
    </recommendedName>
    <alternativeName>
        <fullName evidence="11">4-methyl-5-beta-hydroxyethylthiazole kinase</fullName>
        <shortName evidence="11">TH kinase</shortName>
        <shortName evidence="11">Thz kinase</shortName>
    </alternativeName>
</protein>
<evidence type="ECO:0000313" key="12">
    <source>
        <dbReference type="EMBL" id="MBB3930454.1"/>
    </source>
</evidence>
<dbReference type="SUPFAM" id="SSF53613">
    <property type="entry name" value="Ribokinase-like"/>
    <property type="match status" value="1"/>
</dbReference>
<dbReference type="HAMAP" id="MF_00228">
    <property type="entry name" value="Thz_kinase"/>
    <property type="match status" value="1"/>
</dbReference>
<comment type="cofactor">
    <cofactor evidence="2 11">
        <name>Mg(2+)</name>
        <dbReference type="ChEBI" id="CHEBI:18420"/>
    </cofactor>
</comment>